<accession>A0A9N9QQB1</accession>
<dbReference type="Proteomes" id="UP001152799">
    <property type="component" value="Chromosome 5"/>
</dbReference>
<dbReference type="Gene3D" id="3.40.50.2000">
    <property type="entry name" value="Glycogen Phosphorylase B"/>
    <property type="match status" value="1"/>
</dbReference>
<dbReference type="CDD" id="cd03784">
    <property type="entry name" value="GT1_Gtf-like"/>
    <property type="match status" value="1"/>
</dbReference>
<keyword evidence="5" id="KW-0472">Membrane</keyword>
<evidence type="ECO:0000313" key="6">
    <source>
        <dbReference type="EMBL" id="CAG9769432.1"/>
    </source>
</evidence>
<proteinExistence type="inferred from homology"/>
<evidence type="ECO:0000256" key="4">
    <source>
        <dbReference type="RuleBase" id="RU003718"/>
    </source>
</evidence>
<evidence type="ECO:0000313" key="7">
    <source>
        <dbReference type="Proteomes" id="UP001152799"/>
    </source>
</evidence>
<protein>
    <recommendedName>
        <fullName evidence="5">UDP-glucuronosyltransferase</fullName>
        <ecNumber evidence="5">2.4.1.17</ecNumber>
    </recommendedName>
</protein>
<dbReference type="GO" id="GO:0015020">
    <property type="term" value="F:glucuronosyltransferase activity"/>
    <property type="evidence" value="ECO:0007669"/>
    <property type="project" value="UniProtKB-EC"/>
</dbReference>
<dbReference type="EMBL" id="OU892281">
    <property type="protein sequence ID" value="CAG9769432.1"/>
    <property type="molecule type" value="Genomic_DNA"/>
</dbReference>
<dbReference type="FunFam" id="3.40.50.2000:FF:000050">
    <property type="entry name" value="UDP-glucuronosyltransferase"/>
    <property type="match status" value="1"/>
</dbReference>
<dbReference type="OrthoDB" id="5835829at2759"/>
<keyword evidence="5" id="KW-0732">Signal</keyword>
<dbReference type="InterPro" id="IPR002213">
    <property type="entry name" value="UDP_glucos_trans"/>
</dbReference>
<keyword evidence="3 4" id="KW-0808">Transferase</keyword>
<dbReference type="AlphaFoldDB" id="A0A9N9QQB1"/>
<comment type="subcellular location">
    <subcellularLocation>
        <location evidence="5">Membrane</location>
        <topology evidence="5">Single-pass membrane protein</topology>
    </subcellularLocation>
</comment>
<evidence type="ECO:0000256" key="5">
    <source>
        <dbReference type="RuleBase" id="RU362059"/>
    </source>
</evidence>
<comment type="catalytic activity">
    <reaction evidence="5">
        <text>glucuronate acceptor + UDP-alpha-D-glucuronate = acceptor beta-D-glucuronoside + UDP + H(+)</text>
        <dbReference type="Rhea" id="RHEA:21032"/>
        <dbReference type="ChEBI" id="CHEBI:15378"/>
        <dbReference type="ChEBI" id="CHEBI:58052"/>
        <dbReference type="ChEBI" id="CHEBI:58223"/>
        <dbReference type="ChEBI" id="CHEBI:132367"/>
        <dbReference type="ChEBI" id="CHEBI:132368"/>
        <dbReference type="EC" id="2.4.1.17"/>
    </reaction>
</comment>
<evidence type="ECO:0000256" key="2">
    <source>
        <dbReference type="ARBA" id="ARBA00022676"/>
    </source>
</evidence>
<sequence>MQLNLTFLVFAAILINSSQCLRILTVFFSPGMSHYILGSKLVKGLLNAGHEVTMISPFEMKDVPKNGTLKDIVLTELSEQFQNSRTTNNMFNIGDQGLIDMIKMMTKMFVDYSNNTIHHPKVQKLLKSNQKFDLVIQEQFNNDGLKAFAHFYNCPLITLSSMGPNAWVNPTVGNPQPVSYAPHLLLGDFSKDLSFINRAKNLFMFFADYLLTTLYVLPSHEEYMLQAFPNSPPISELYTNVSLVLLNSHTSIYPALPIVPNMVEIGGYFIDPPKKLPKELQEYLDNAKDGVVYFSMGSNLRSKDMASERKQLIVNVLGKLKEKVLWKFEEDLPGTPANIMIQTWLPQQDVLAHPSIKLFITHGGLLSTTETIYHGVPVLAIPVFGDQDSNADRAVASGFGLKLSYNDPNFTEQSLAEKINELLRNPKYKENAKLRSNLFHDRPMTPMETAVYWVEYVARHRGAPHLSVAGKNLPWYKYFMVDVLGAILLIVLSVLWFITFVFEKVFFRNREQQRKRSKKQKTN</sequence>
<dbReference type="PROSITE" id="PS00375">
    <property type="entry name" value="UDPGT"/>
    <property type="match status" value="1"/>
</dbReference>
<keyword evidence="5" id="KW-0812">Transmembrane</keyword>
<evidence type="ECO:0000256" key="1">
    <source>
        <dbReference type="ARBA" id="ARBA00009995"/>
    </source>
</evidence>
<organism evidence="6 7">
    <name type="scientific">Ceutorhynchus assimilis</name>
    <name type="common">cabbage seed weevil</name>
    <dbReference type="NCBI Taxonomy" id="467358"/>
    <lineage>
        <taxon>Eukaryota</taxon>
        <taxon>Metazoa</taxon>
        <taxon>Ecdysozoa</taxon>
        <taxon>Arthropoda</taxon>
        <taxon>Hexapoda</taxon>
        <taxon>Insecta</taxon>
        <taxon>Pterygota</taxon>
        <taxon>Neoptera</taxon>
        <taxon>Endopterygota</taxon>
        <taxon>Coleoptera</taxon>
        <taxon>Polyphaga</taxon>
        <taxon>Cucujiformia</taxon>
        <taxon>Curculionidae</taxon>
        <taxon>Ceutorhynchinae</taxon>
        <taxon>Ceutorhynchus</taxon>
    </lineage>
</organism>
<reference evidence="6" key="1">
    <citation type="submission" date="2022-01" db="EMBL/GenBank/DDBJ databases">
        <authorList>
            <person name="King R."/>
        </authorList>
    </citation>
    <scope>NUCLEOTIDE SEQUENCE</scope>
</reference>
<feature type="signal peptide" evidence="5">
    <location>
        <begin position="1"/>
        <end position="20"/>
    </location>
</feature>
<dbReference type="EC" id="2.4.1.17" evidence="5"/>
<evidence type="ECO:0000256" key="3">
    <source>
        <dbReference type="ARBA" id="ARBA00022679"/>
    </source>
</evidence>
<feature type="transmembrane region" description="Helical" evidence="5">
    <location>
        <begin position="483"/>
        <end position="507"/>
    </location>
</feature>
<keyword evidence="2 4" id="KW-0328">Glycosyltransferase</keyword>
<dbReference type="Pfam" id="PF00201">
    <property type="entry name" value="UDPGT"/>
    <property type="match status" value="1"/>
</dbReference>
<name>A0A9N9QQB1_9CUCU</name>
<dbReference type="InterPro" id="IPR035595">
    <property type="entry name" value="UDP_glycos_trans_CS"/>
</dbReference>
<gene>
    <name evidence="6" type="ORF">CEUTPL_LOCUS9942</name>
</gene>
<keyword evidence="5" id="KW-1133">Transmembrane helix</keyword>
<feature type="chain" id="PRO_5040538041" description="UDP-glucuronosyltransferase" evidence="5">
    <location>
        <begin position="21"/>
        <end position="523"/>
    </location>
</feature>
<comment type="similarity">
    <text evidence="1 4">Belongs to the UDP-glycosyltransferase family.</text>
</comment>
<dbReference type="PANTHER" id="PTHR48043:SF159">
    <property type="entry name" value="EG:EG0003.4 PROTEIN-RELATED"/>
    <property type="match status" value="1"/>
</dbReference>
<keyword evidence="7" id="KW-1185">Reference proteome</keyword>
<dbReference type="InterPro" id="IPR050271">
    <property type="entry name" value="UDP-glycosyltransferase"/>
</dbReference>
<dbReference type="PANTHER" id="PTHR48043">
    <property type="entry name" value="EG:EG0003.4 PROTEIN-RELATED"/>
    <property type="match status" value="1"/>
</dbReference>
<dbReference type="SUPFAM" id="SSF53756">
    <property type="entry name" value="UDP-Glycosyltransferase/glycogen phosphorylase"/>
    <property type="match status" value="1"/>
</dbReference>
<dbReference type="GO" id="GO:0016020">
    <property type="term" value="C:membrane"/>
    <property type="evidence" value="ECO:0007669"/>
    <property type="project" value="UniProtKB-SubCell"/>
</dbReference>